<name>A0ABY8FDN9_9HYPH</name>
<proteinExistence type="predicted"/>
<protein>
    <submittedName>
        <fullName evidence="3">Transporter substrate-binding domain-containing protein</fullName>
    </submittedName>
</protein>
<sequence>MLFLLKRGKIQLQISRIAAFAAIFVGLMLPGSNQPANAETNDLVVTGFQAPPYLYSGEDGQAAGLLVDLLQNASKTSSVGVEFVVTNWPRAQLATQQGRADLIFPVVHTPEREEWLAYPQEPIVQFEMAIFARKDSGLAFTGKAAELHGLTIGKIAKGRMHPNFRALEESGKAKIEQRDTVVQLLMATHHGRIDAFVAPRIMTLWTADRIGMKTVAPFEDPIGVADIYLAFSKESSKEAMWDRLRQNLPSLNSKIDLFLASLQQ</sequence>
<keyword evidence="4" id="KW-1185">Reference proteome</keyword>
<gene>
    <name evidence="3" type="ORF">K1718_11555</name>
</gene>
<reference evidence="3 4" key="1">
    <citation type="submission" date="2023-03" db="EMBL/GenBank/DDBJ databases">
        <title>Roseibium porphyridii sp. nov. and Roseibium rhodosorbium sp. nov. isolated from marine algae, Porphyridium cruentum and Rhodosorus marinus, respectively.</title>
        <authorList>
            <person name="Lee M.W."/>
            <person name="Choi B.J."/>
            <person name="Lee J.K."/>
            <person name="Choi D.G."/>
            <person name="Baek J.H."/>
            <person name="Bayburt H."/>
            <person name="Kim J.M."/>
            <person name="Han D.M."/>
            <person name="Kim K.H."/>
            <person name="Jeon C.O."/>
        </authorList>
    </citation>
    <scope>NUCLEOTIDE SEQUENCE [LARGE SCALE GENOMIC DNA]</scope>
    <source>
        <strain evidence="3 4">KMA01</strain>
    </source>
</reference>
<evidence type="ECO:0000313" key="3">
    <source>
        <dbReference type="EMBL" id="WFE91965.1"/>
    </source>
</evidence>
<organism evidence="3 4">
    <name type="scientific">Roseibium porphyridii</name>
    <dbReference type="NCBI Taxonomy" id="2866279"/>
    <lineage>
        <taxon>Bacteria</taxon>
        <taxon>Pseudomonadati</taxon>
        <taxon>Pseudomonadota</taxon>
        <taxon>Alphaproteobacteria</taxon>
        <taxon>Hyphomicrobiales</taxon>
        <taxon>Stappiaceae</taxon>
        <taxon>Roseibium</taxon>
    </lineage>
</organism>
<dbReference type="PANTHER" id="PTHR35936">
    <property type="entry name" value="MEMBRANE-BOUND LYTIC MUREIN TRANSGLYCOSYLASE F"/>
    <property type="match status" value="1"/>
</dbReference>
<dbReference type="Gene3D" id="3.40.190.10">
    <property type="entry name" value="Periplasmic binding protein-like II"/>
    <property type="match status" value="2"/>
</dbReference>
<dbReference type="Proteomes" id="UP001209803">
    <property type="component" value="Chromosome"/>
</dbReference>
<evidence type="ECO:0000259" key="2">
    <source>
        <dbReference type="SMART" id="SM00062"/>
    </source>
</evidence>
<dbReference type="SUPFAM" id="SSF53850">
    <property type="entry name" value="Periplasmic binding protein-like II"/>
    <property type="match status" value="1"/>
</dbReference>
<dbReference type="RefSeq" id="WP_265684502.1">
    <property type="nucleotide sequence ID" value="NZ_CP120863.1"/>
</dbReference>
<evidence type="ECO:0000313" key="4">
    <source>
        <dbReference type="Proteomes" id="UP001209803"/>
    </source>
</evidence>
<dbReference type="EMBL" id="CP120863">
    <property type="protein sequence ID" value="WFE91965.1"/>
    <property type="molecule type" value="Genomic_DNA"/>
</dbReference>
<dbReference type="Pfam" id="PF00497">
    <property type="entry name" value="SBP_bac_3"/>
    <property type="match status" value="1"/>
</dbReference>
<keyword evidence="1" id="KW-0732">Signal</keyword>
<evidence type="ECO:0000256" key="1">
    <source>
        <dbReference type="ARBA" id="ARBA00022729"/>
    </source>
</evidence>
<feature type="domain" description="Solute-binding protein family 3/N-terminal" evidence="2">
    <location>
        <begin position="43"/>
        <end position="262"/>
    </location>
</feature>
<dbReference type="SMART" id="SM00062">
    <property type="entry name" value="PBPb"/>
    <property type="match status" value="1"/>
</dbReference>
<dbReference type="PANTHER" id="PTHR35936:SF25">
    <property type="entry name" value="ABC TRANSPORTER SUBSTRATE-BINDING PROTEIN"/>
    <property type="match status" value="1"/>
</dbReference>
<accession>A0ABY8FDN9</accession>
<dbReference type="InterPro" id="IPR001638">
    <property type="entry name" value="Solute-binding_3/MltF_N"/>
</dbReference>